<evidence type="ECO:0000313" key="3">
    <source>
        <dbReference type="Proteomes" id="UP000184222"/>
    </source>
</evidence>
<accession>A0A1L4BUV3</accession>
<gene>
    <name evidence="2" type="ORF">F7310_09770</name>
</gene>
<evidence type="ECO:0000313" key="2">
    <source>
        <dbReference type="EMBL" id="API87624.1"/>
    </source>
</evidence>
<reference evidence="2 3" key="1">
    <citation type="journal article" date="2016" name="Appl. Environ. Microbiol.">
        <title>Whole genome relationships among Francisella bacteria of diverse origin define new species and provide specific regions for detection.</title>
        <authorList>
            <person name="Challacombe J.F."/>
            <person name="Petersen J.M."/>
            <person name="Gallegos-Graves V."/>
            <person name="Hodge D."/>
            <person name="Pillai S."/>
            <person name="Kuske C.R."/>
        </authorList>
    </citation>
    <scope>NUCLEOTIDE SEQUENCE [LARGE SCALE GENOMIC DNA]</scope>
    <source>
        <strain evidence="3">TX07-7310</strain>
    </source>
</reference>
<dbReference type="AlphaFoldDB" id="A0A1L4BUV3"/>
<keyword evidence="1" id="KW-1133">Transmembrane helix</keyword>
<dbReference type="STRING" id="573570.F7310_09770"/>
<protein>
    <submittedName>
        <fullName evidence="2">Uncharacterized protein</fullName>
    </submittedName>
</protein>
<dbReference type="RefSeq" id="WP_072713405.1">
    <property type="nucleotide sequence ID" value="NZ_CP016796.1"/>
</dbReference>
<keyword evidence="1" id="KW-0472">Membrane</keyword>
<keyword evidence="1" id="KW-0812">Transmembrane</keyword>
<dbReference type="KEGG" id="frx:F7310_09770"/>
<dbReference type="EMBL" id="CP016796">
    <property type="protein sequence ID" value="API87624.1"/>
    <property type="molecule type" value="Genomic_DNA"/>
</dbReference>
<keyword evidence="3" id="KW-1185">Reference proteome</keyword>
<organism evidence="2 3">
    <name type="scientific">Francisella uliginis</name>
    <dbReference type="NCBI Taxonomy" id="573570"/>
    <lineage>
        <taxon>Bacteria</taxon>
        <taxon>Pseudomonadati</taxon>
        <taxon>Pseudomonadota</taxon>
        <taxon>Gammaproteobacteria</taxon>
        <taxon>Thiotrichales</taxon>
        <taxon>Francisellaceae</taxon>
        <taxon>Francisella</taxon>
    </lineage>
</organism>
<proteinExistence type="predicted"/>
<dbReference type="OrthoDB" id="5606136at2"/>
<feature type="transmembrane region" description="Helical" evidence="1">
    <location>
        <begin position="12"/>
        <end position="31"/>
    </location>
</feature>
<dbReference type="Proteomes" id="UP000184222">
    <property type="component" value="Chromosome"/>
</dbReference>
<evidence type="ECO:0000256" key="1">
    <source>
        <dbReference type="SAM" id="Phobius"/>
    </source>
</evidence>
<sequence length="278" mass="29677">MKHTYKITKSIIYLLLCVPTTLLAFVNVSFIPTSGSTLNLVTTQNATTSTNLDLELKSLANGQFTSEAGPEEISSGFSITDPVINVVVLPVSLSNNQITDKIILIPLSTANIFATIHVLNADLTNPQSINVSGIIGTTPTLSTTPILISNNSGVFIIIGTTNLIDSTLRIYSLNTTNNTLSEVATQTYSLSDIEDIIPIDENIIAVISREVATGNITADIRSLITNTSLGQYNLSSANDIEVTYDPSRFRTLISSSGSQVDISDAPSPYGVNKVFSQS</sequence>
<name>A0A1L4BUV3_9GAMM</name>